<gene>
    <name evidence="2" type="ORF">DI555_02425</name>
</gene>
<organism evidence="2 3">
    <name type="scientific">Novosphingobium pentaromativorans</name>
    <dbReference type="NCBI Taxonomy" id="205844"/>
    <lineage>
        <taxon>Bacteria</taxon>
        <taxon>Pseudomonadati</taxon>
        <taxon>Pseudomonadota</taxon>
        <taxon>Alphaproteobacteria</taxon>
        <taxon>Sphingomonadales</taxon>
        <taxon>Sphingomonadaceae</taxon>
        <taxon>Novosphingobium</taxon>
    </lineage>
</organism>
<evidence type="ECO:0000313" key="2">
    <source>
        <dbReference type="EMBL" id="PZQ57203.1"/>
    </source>
</evidence>
<dbReference type="InterPro" id="IPR001128">
    <property type="entry name" value="Cyt_P450"/>
</dbReference>
<dbReference type="GO" id="GO:0016705">
    <property type="term" value="F:oxidoreductase activity, acting on paired donors, with incorporation or reduction of molecular oxygen"/>
    <property type="evidence" value="ECO:0007669"/>
    <property type="project" value="InterPro"/>
</dbReference>
<dbReference type="InterPro" id="IPR002397">
    <property type="entry name" value="Cyt_P450_B"/>
</dbReference>
<accession>A0A2W5QR43</accession>
<evidence type="ECO:0000313" key="3">
    <source>
        <dbReference type="Proteomes" id="UP000249082"/>
    </source>
</evidence>
<reference evidence="2 3" key="1">
    <citation type="submission" date="2017-08" db="EMBL/GenBank/DDBJ databases">
        <title>Infants hospitalized years apart are colonized by the same room-sourced microbial strains.</title>
        <authorList>
            <person name="Brooks B."/>
            <person name="Olm M.R."/>
            <person name="Firek B.A."/>
            <person name="Baker R."/>
            <person name="Thomas B.C."/>
            <person name="Morowitz M.J."/>
            <person name="Banfield J.F."/>
        </authorList>
    </citation>
    <scope>NUCLEOTIDE SEQUENCE [LARGE SCALE GENOMIC DNA]</scope>
    <source>
        <strain evidence="2">S2_005_002_R2_33</strain>
    </source>
</reference>
<evidence type="ECO:0000256" key="1">
    <source>
        <dbReference type="ARBA" id="ARBA00010617"/>
    </source>
</evidence>
<dbReference type="PRINTS" id="PR00359">
    <property type="entry name" value="BP450"/>
</dbReference>
<dbReference type="PANTHER" id="PTHR46696">
    <property type="entry name" value="P450, PUTATIVE (EUROFUNG)-RELATED"/>
    <property type="match status" value="1"/>
</dbReference>
<dbReference type="InterPro" id="IPR036396">
    <property type="entry name" value="Cyt_P450_sf"/>
</dbReference>
<dbReference type="AlphaFoldDB" id="A0A2W5QR43"/>
<dbReference type="GO" id="GO:0020037">
    <property type="term" value="F:heme binding"/>
    <property type="evidence" value="ECO:0007669"/>
    <property type="project" value="InterPro"/>
</dbReference>
<protein>
    <submittedName>
        <fullName evidence="2">Cytochrome P450</fullName>
    </submittedName>
</protein>
<dbReference type="Pfam" id="PF00067">
    <property type="entry name" value="p450"/>
    <property type="match status" value="1"/>
</dbReference>
<dbReference type="Proteomes" id="UP000249082">
    <property type="component" value="Unassembled WGS sequence"/>
</dbReference>
<dbReference type="GO" id="GO:0004497">
    <property type="term" value="F:monooxygenase activity"/>
    <property type="evidence" value="ECO:0007669"/>
    <property type="project" value="InterPro"/>
</dbReference>
<dbReference type="Gene3D" id="1.10.630.10">
    <property type="entry name" value="Cytochrome P450"/>
    <property type="match status" value="1"/>
</dbReference>
<dbReference type="PANTHER" id="PTHR46696:SF6">
    <property type="entry name" value="P450, PUTATIVE (EUROFUNG)-RELATED"/>
    <property type="match status" value="1"/>
</dbReference>
<dbReference type="SUPFAM" id="SSF48264">
    <property type="entry name" value="Cytochrome P450"/>
    <property type="match status" value="1"/>
</dbReference>
<name>A0A2W5QR43_9SPHN</name>
<sequence>MPQTPTLDDIRVEFDAPDNVPKDRIVDLGFAMGSAPNDLLDPYEPMGWLAGEDIPRLLFNPPSMHGLGAISGNRKGSWVVSHYADIERVYTDNDHFSNAGTAEFQRLIGETFKSIPLAIDPPDHQKYRLYLMPYFSPARITRDLEPRIRKVVDEMIGAIETRGEVDMAWDFARVYPVRIFMGLMGFPEDKFEKFLDWEWDILHSGSLEKMQAALRGVLDFLRAFIAEKERKPDEHLVSAIVHGQIEGRAPTEDEKIGMVWFLWLGGLDTVAATIAQMFRRLALQPELQKRLRENPALINSAVEEFLRTQPILSSSRTATRDFEWHGIQVRKGDSFSCLNPAGNFDPARFDDPRSFDPERKANRHFTFVGGVHICLGAHLARRELRVLLERWFERIPEFRVKPGADTTVFPGLLSIRNLPIVWPVAGKTE</sequence>
<dbReference type="GO" id="GO:0005506">
    <property type="term" value="F:iron ion binding"/>
    <property type="evidence" value="ECO:0007669"/>
    <property type="project" value="InterPro"/>
</dbReference>
<dbReference type="EMBL" id="QFPX01000002">
    <property type="protein sequence ID" value="PZQ57203.1"/>
    <property type="molecule type" value="Genomic_DNA"/>
</dbReference>
<comment type="caution">
    <text evidence="2">The sequence shown here is derived from an EMBL/GenBank/DDBJ whole genome shotgun (WGS) entry which is preliminary data.</text>
</comment>
<proteinExistence type="inferred from homology"/>
<comment type="similarity">
    <text evidence="1">Belongs to the cytochrome P450 family.</text>
</comment>
<dbReference type="CDD" id="cd11035">
    <property type="entry name" value="P450cam-like"/>
    <property type="match status" value="1"/>
</dbReference>